<name>A0AAW0RHW6_9HYPO</name>
<protein>
    <submittedName>
        <fullName evidence="2">Uncharacterized protein</fullName>
    </submittedName>
</protein>
<proteinExistence type="predicted"/>
<dbReference type="Proteomes" id="UP001397290">
    <property type="component" value="Unassembled WGS sequence"/>
</dbReference>
<feature type="region of interest" description="Disordered" evidence="1">
    <location>
        <begin position="1"/>
        <end position="38"/>
    </location>
</feature>
<feature type="compositionally biased region" description="Basic and acidic residues" evidence="1">
    <location>
        <begin position="1"/>
        <end position="11"/>
    </location>
</feature>
<reference evidence="2 3" key="1">
    <citation type="submission" date="2020-02" db="EMBL/GenBank/DDBJ databases">
        <title>Comparative genomics of the hypocrealean fungal genus Beauvera.</title>
        <authorList>
            <person name="Showalter D.N."/>
            <person name="Bushley K.E."/>
            <person name="Rehner S.A."/>
        </authorList>
    </citation>
    <scope>NUCLEOTIDE SEQUENCE [LARGE SCALE GENOMIC DNA]</scope>
    <source>
        <strain evidence="2 3">ARSEF4384</strain>
    </source>
</reference>
<dbReference type="EMBL" id="JAAHCF010000916">
    <property type="protein sequence ID" value="KAK8141583.1"/>
    <property type="molecule type" value="Genomic_DNA"/>
</dbReference>
<evidence type="ECO:0000313" key="3">
    <source>
        <dbReference type="Proteomes" id="UP001397290"/>
    </source>
</evidence>
<accession>A0AAW0RHW6</accession>
<evidence type="ECO:0000256" key="1">
    <source>
        <dbReference type="SAM" id="MobiDB-lite"/>
    </source>
</evidence>
<organism evidence="2 3">
    <name type="scientific">Beauveria asiatica</name>
    <dbReference type="NCBI Taxonomy" id="1069075"/>
    <lineage>
        <taxon>Eukaryota</taxon>
        <taxon>Fungi</taxon>
        <taxon>Dikarya</taxon>
        <taxon>Ascomycota</taxon>
        <taxon>Pezizomycotina</taxon>
        <taxon>Sordariomycetes</taxon>
        <taxon>Hypocreomycetidae</taxon>
        <taxon>Hypocreales</taxon>
        <taxon>Cordycipitaceae</taxon>
        <taxon>Beauveria</taxon>
    </lineage>
</organism>
<feature type="region of interest" description="Disordered" evidence="1">
    <location>
        <begin position="143"/>
        <end position="169"/>
    </location>
</feature>
<sequence>MDPSKEPDVHPYPDTAYSSEEEGTSAGQLQGPYAVVDRDHQPIDVSSQFIDDWADIDYPLDDSIFCPNLSELHLDDTLGAQPTAQTAQDVSGSNVSSGQIGATVLPSNSEIDLTDMSPDDYDSCADISELDLNDTLEAQLPAPTARDASDLDTSSDQTQAKATPSVSDTSYLDSEVKLLSAKIWEMVHLYWSDIPGLNVASEAQPTAPTAHPSSSNIPDPKDASQVQPTDPTTISSLASDISDLSETLTPESAANTANVVSDFALL</sequence>
<keyword evidence="3" id="KW-1185">Reference proteome</keyword>
<gene>
    <name evidence="2" type="ORF">G3M48_010272</name>
</gene>
<comment type="caution">
    <text evidence="2">The sequence shown here is derived from an EMBL/GenBank/DDBJ whole genome shotgun (WGS) entry which is preliminary data.</text>
</comment>
<feature type="compositionally biased region" description="Polar residues" evidence="1">
    <location>
        <begin position="203"/>
        <end position="217"/>
    </location>
</feature>
<feature type="region of interest" description="Disordered" evidence="1">
    <location>
        <begin position="203"/>
        <end position="234"/>
    </location>
</feature>
<feature type="region of interest" description="Disordered" evidence="1">
    <location>
        <begin position="83"/>
        <end position="109"/>
    </location>
</feature>
<evidence type="ECO:0000313" key="2">
    <source>
        <dbReference type="EMBL" id="KAK8141583.1"/>
    </source>
</evidence>
<feature type="compositionally biased region" description="Polar residues" evidence="1">
    <location>
        <begin position="151"/>
        <end position="169"/>
    </location>
</feature>
<dbReference type="AlphaFoldDB" id="A0AAW0RHW6"/>
<feature type="non-terminal residue" evidence="2">
    <location>
        <position position="266"/>
    </location>
</feature>